<organism evidence="4 5">
    <name type="scientific">Brevibacterium salitolerans</name>
    <dbReference type="NCBI Taxonomy" id="1403566"/>
    <lineage>
        <taxon>Bacteria</taxon>
        <taxon>Bacillati</taxon>
        <taxon>Actinomycetota</taxon>
        <taxon>Actinomycetes</taxon>
        <taxon>Micrococcales</taxon>
        <taxon>Brevibacteriaceae</taxon>
        <taxon>Brevibacterium</taxon>
    </lineage>
</organism>
<protein>
    <submittedName>
        <fullName evidence="4">LpqB family beta-propeller domain-containing protein</fullName>
    </submittedName>
</protein>
<dbReference type="Pfam" id="PF10646">
    <property type="entry name" value="Germane"/>
    <property type="match status" value="1"/>
</dbReference>
<dbReference type="PROSITE" id="PS51257">
    <property type="entry name" value="PROKAR_LIPOPROTEIN"/>
    <property type="match status" value="1"/>
</dbReference>
<sequence length="572" mass="60051">MRGRSRGRLRALASGVAVACLLLSGCASIPVDGETGTIEVEEPVDGLGSEFEPDGPAEGAEAHDIVRGFLAAGAGYADDFAVARSFLTEDFAKEWDPQAGVTVMPADTSFDSLIPNVTSDSRDVRLRLPVDAMLNSQHVYREQRPDTEAEWEFSLRQVNGEWRISDAPQGLVLTHASFAAVFDSYPLYFYTDGYDHLVPDTRWFIRSTSTATEVVSALLAGPADHLRGAVTSAVPDGTHLDPRSVTVEGGIAQVALDASVQGLDGEDEGRLVNQIAATLRGLSSTNSVSVTSPAGELSAQGTEMPPVGVQTDQRPVVVSGGVLARLTDARVEPVAGLPEPAPGVNEPAVSFDEKTYAYLARGDTELHRIVPESGDEGVVLSDAQGLVAPSFDRFGNIWTSTRSNDGGVSVLRPSGDLVEVPAQWLAGRDVVTLAVSRDGTQLAVVSAEDDGGRRIDVIGILRNDDGVPTGLTGETPLRVGAGFTDVVDFSWAGAAQLAVLGSLDGEPAQPYSVGVSGPSRELGEVEGGVSITASSDSPSIRITTEAGELYSYGSDSWQKLVDIVAFDPAYPG</sequence>
<evidence type="ECO:0000256" key="2">
    <source>
        <dbReference type="SAM" id="SignalP"/>
    </source>
</evidence>
<dbReference type="EMBL" id="BAAAPZ010000001">
    <property type="protein sequence ID" value="GAA2086653.1"/>
    <property type="molecule type" value="Genomic_DNA"/>
</dbReference>
<dbReference type="Pfam" id="PF25976">
    <property type="entry name" value="LpqB_N"/>
    <property type="match status" value="1"/>
</dbReference>
<dbReference type="SUPFAM" id="SSF63829">
    <property type="entry name" value="Calcium-dependent phosphotriesterase"/>
    <property type="match status" value="1"/>
</dbReference>
<dbReference type="Pfam" id="PF10647">
    <property type="entry name" value="Gmad1"/>
    <property type="match status" value="1"/>
</dbReference>
<evidence type="ECO:0000256" key="1">
    <source>
        <dbReference type="SAM" id="MobiDB-lite"/>
    </source>
</evidence>
<feature type="chain" id="PRO_5047399262" evidence="2">
    <location>
        <begin position="20"/>
        <end position="572"/>
    </location>
</feature>
<accession>A0ABP5HTR8</accession>
<dbReference type="SMART" id="SM00909">
    <property type="entry name" value="Germane"/>
    <property type="match status" value="1"/>
</dbReference>
<feature type="signal peptide" evidence="2">
    <location>
        <begin position="1"/>
        <end position="19"/>
    </location>
</feature>
<dbReference type="InterPro" id="IPR019606">
    <property type="entry name" value="GerMN"/>
</dbReference>
<feature type="domain" description="GerMN" evidence="3">
    <location>
        <begin position="211"/>
        <end position="302"/>
    </location>
</feature>
<dbReference type="InterPro" id="IPR018910">
    <property type="entry name" value="LpqB_C"/>
</dbReference>
<feature type="region of interest" description="Disordered" evidence="1">
    <location>
        <begin position="286"/>
        <end position="309"/>
    </location>
</feature>
<reference evidence="5" key="1">
    <citation type="journal article" date="2019" name="Int. J. Syst. Evol. Microbiol.">
        <title>The Global Catalogue of Microorganisms (GCM) 10K type strain sequencing project: providing services to taxonomists for standard genome sequencing and annotation.</title>
        <authorList>
            <consortium name="The Broad Institute Genomics Platform"/>
            <consortium name="The Broad Institute Genome Sequencing Center for Infectious Disease"/>
            <person name="Wu L."/>
            <person name="Ma J."/>
        </authorList>
    </citation>
    <scope>NUCLEOTIDE SEQUENCE [LARGE SCALE GENOMIC DNA]</scope>
    <source>
        <strain evidence="5">JCM 15900</strain>
    </source>
</reference>
<gene>
    <name evidence="4" type="ORF">GCM10009823_00450</name>
</gene>
<evidence type="ECO:0000313" key="5">
    <source>
        <dbReference type="Proteomes" id="UP001500984"/>
    </source>
</evidence>
<keyword evidence="2" id="KW-0732">Signal</keyword>
<name>A0ABP5HTR8_9MICO</name>
<dbReference type="InterPro" id="IPR059026">
    <property type="entry name" value="LpqB_N"/>
</dbReference>
<proteinExistence type="predicted"/>
<keyword evidence="5" id="KW-1185">Reference proteome</keyword>
<dbReference type="Proteomes" id="UP001500984">
    <property type="component" value="Unassembled WGS sequence"/>
</dbReference>
<evidence type="ECO:0000259" key="3">
    <source>
        <dbReference type="SMART" id="SM00909"/>
    </source>
</evidence>
<comment type="caution">
    <text evidence="4">The sequence shown here is derived from an EMBL/GenBank/DDBJ whole genome shotgun (WGS) entry which is preliminary data.</text>
</comment>
<evidence type="ECO:0000313" key="4">
    <source>
        <dbReference type="EMBL" id="GAA2086653.1"/>
    </source>
</evidence>